<evidence type="ECO:0000313" key="2">
    <source>
        <dbReference type="EMBL" id="MBT1710424.1"/>
    </source>
</evidence>
<evidence type="ECO:0000256" key="1">
    <source>
        <dbReference type="SAM" id="SignalP"/>
    </source>
</evidence>
<feature type="signal peptide" evidence="1">
    <location>
        <begin position="1"/>
        <end position="24"/>
    </location>
</feature>
<dbReference type="Proteomes" id="UP001319080">
    <property type="component" value="Unassembled WGS sequence"/>
</dbReference>
<organism evidence="2 3">
    <name type="scientific">Dawidia cretensis</name>
    <dbReference type="NCBI Taxonomy" id="2782350"/>
    <lineage>
        <taxon>Bacteria</taxon>
        <taxon>Pseudomonadati</taxon>
        <taxon>Bacteroidota</taxon>
        <taxon>Cytophagia</taxon>
        <taxon>Cytophagales</taxon>
        <taxon>Chryseotaleaceae</taxon>
        <taxon>Dawidia</taxon>
    </lineage>
</organism>
<accession>A0AAP2E1N9</accession>
<reference evidence="2 3" key="1">
    <citation type="submission" date="2021-05" db="EMBL/GenBank/DDBJ databases">
        <title>A Polyphasic approach of four new species of the genus Ohtaekwangia: Ohtaekwangia histidinii sp. nov., Ohtaekwangia cretensis sp. nov., Ohtaekwangia indiensis sp. nov., Ohtaekwangia reichenbachii sp. nov. from diverse environment.</title>
        <authorList>
            <person name="Octaviana S."/>
        </authorList>
    </citation>
    <scope>NUCLEOTIDE SEQUENCE [LARGE SCALE GENOMIC DNA]</scope>
    <source>
        <strain evidence="2 3">PWU5</strain>
    </source>
</reference>
<dbReference type="AlphaFoldDB" id="A0AAP2E1N9"/>
<proteinExistence type="predicted"/>
<evidence type="ECO:0000313" key="3">
    <source>
        <dbReference type="Proteomes" id="UP001319080"/>
    </source>
</evidence>
<gene>
    <name evidence="2" type="ORF">KK062_19425</name>
</gene>
<dbReference type="InterPro" id="IPR012332">
    <property type="entry name" value="Autotransporter_pectin_lyase_C"/>
</dbReference>
<name>A0AAP2E1N9_9BACT</name>
<comment type="caution">
    <text evidence="2">The sequence shown here is derived from an EMBL/GenBank/DDBJ whole genome shotgun (WGS) entry which is preliminary data.</text>
</comment>
<evidence type="ECO:0008006" key="4">
    <source>
        <dbReference type="Google" id="ProtNLM"/>
    </source>
</evidence>
<keyword evidence="1" id="KW-0732">Signal</keyword>
<protein>
    <recommendedName>
        <fullName evidence="4">T9SS type A sorting domain-containing protein</fullName>
    </recommendedName>
</protein>
<sequence length="872" mass="89627">MRKNSKTLFTVFLLFCASATSVLAAECQTQTGTVATPANYNNASTWSCGRVPTTGWPGPDNVTINHPIYYTGDMSAAWVSQTITINSGGSLKISGNLNLQGNSLQIIVNGGTLEVGGTITLDNQPTITVQNNGVVKAGSMTMANSAKYINTSGTLTLTGNLNVPTGNTFTYGNTLAVPGNLTLGNGITLGASTVGGSIDLSGGSKLNLTTSAMIAPPGISLAGNAELNFSGGTLNYAGTLSIPGGSKVTMSSGNLNVQSLMVAGTFSRTGGTLSLTSHLTINSGSTFMYTPSLNIPGNVSINNGATVTASNAGGSITLTNSSKLLLTTAPSATISPSNISIGGGSELVYSGGTLNYNNPLTIGSNAKLTVSSGNFKPQSLTIDAGNVTVSGGNLAVTNAITFQNNNATLNFNSSGVLSAGSVSMTTSGGNKSLNLTAGTMVVTNGVDIQAGSTINTSAGTTSSASSLTVGDNASAILNNSGTFTVNGNVSTNGKINNNGNMHITGSLNGGTSGNSIFTNNGKLNVNSVSMTSSARFQVNPGATTFVDTNFTVNATQNLVIGTNANPPPYADMVIRGNLVSTNGGDVLVERNARVAIFGGMTGEGSGDTQLTINPGGEVYIDKSITFNGGGDKITNNNPSTPNNYGLYVDGTITNTGGGAQTTSNYGDKNFMESSNKPFFDWVSGLPNSPLPVVLTYFRFGAIKPGQIPLQWATTLEKNFDHFEVERAAEALNFTTIATVAGEGNEHKGGVYTFVDNAPLGGWNYYRLKQVDLDGTVVYSDVIRTRETESSSSNVSLYPNPVRYQQVVTLSLQDRVTTPAMLTFIDGAGRVLLTMPVDASVTAIPLPVNLTAGVYAVRLASASGQKLFHLVIQ</sequence>
<dbReference type="Gene3D" id="2.160.20.20">
    <property type="match status" value="1"/>
</dbReference>
<dbReference type="RefSeq" id="WP_254085997.1">
    <property type="nucleotide sequence ID" value="NZ_JAHESE010000022.1"/>
</dbReference>
<feature type="chain" id="PRO_5043036855" description="T9SS type A sorting domain-containing protein" evidence="1">
    <location>
        <begin position="25"/>
        <end position="872"/>
    </location>
</feature>
<keyword evidence="3" id="KW-1185">Reference proteome</keyword>
<dbReference type="EMBL" id="JAHESE010000022">
    <property type="protein sequence ID" value="MBT1710424.1"/>
    <property type="molecule type" value="Genomic_DNA"/>
</dbReference>